<evidence type="ECO:0000313" key="10">
    <source>
        <dbReference type="EMBL" id="KKO08204.1"/>
    </source>
</evidence>
<dbReference type="SUPFAM" id="SSF161093">
    <property type="entry name" value="MgtE membrane domain-like"/>
    <property type="match status" value="1"/>
</dbReference>
<dbReference type="Gene3D" id="3.10.580.10">
    <property type="entry name" value="CBS-domain"/>
    <property type="match status" value="1"/>
</dbReference>
<dbReference type="InterPro" id="IPR006669">
    <property type="entry name" value="MgtE_transporter"/>
</dbReference>
<evidence type="ECO:0000256" key="4">
    <source>
        <dbReference type="ARBA" id="ARBA00022692"/>
    </source>
</evidence>
<proteinExistence type="inferred from homology"/>
<evidence type="ECO:0000256" key="6">
    <source>
        <dbReference type="ARBA" id="ARBA00022989"/>
    </source>
</evidence>
<dbReference type="InterPro" id="IPR038076">
    <property type="entry name" value="MgtE_N_sf"/>
</dbReference>
<dbReference type="InterPro" id="IPR000644">
    <property type="entry name" value="CBS_dom"/>
</dbReference>
<dbReference type="InterPro" id="IPR046342">
    <property type="entry name" value="CBS_dom_sf"/>
</dbReference>
<keyword evidence="7 8" id="KW-0472">Membrane</keyword>
<keyword evidence="6 8" id="KW-1133">Transmembrane helix</keyword>
<dbReference type="GO" id="GO:0016020">
    <property type="term" value="C:membrane"/>
    <property type="evidence" value="ECO:0007669"/>
    <property type="project" value="UniProtKB-SubCell"/>
</dbReference>
<evidence type="ECO:0000256" key="5">
    <source>
        <dbReference type="ARBA" id="ARBA00022842"/>
    </source>
</evidence>
<comment type="caution">
    <text evidence="10">The sequence shown here is derived from an EMBL/GenBank/DDBJ whole genome shotgun (WGS) entry which is preliminary data.</text>
</comment>
<evidence type="ECO:0000256" key="2">
    <source>
        <dbReference type="ARBA" id="ARBA00009749"/>
    </source>
</evidence>
<dbReference type="SMART" id="SM00924">
    <property type="entry name" value="MgtE_N"/>
    <property type="match status" value="2"/>
</dbReference>
<sequence>MSEADKHAIHTELDAIAEALDKGKHKRVRKLLRVMHPGKVASVLEALDPEQRRVAWQQVDDNTEEHVLRHLDALMAASLLRDPHDDALSDELDEDDEHGATTQIARVRDSLEAGKHKRVGKAFRQMHPAKAAGLLEALPPDERSTVWDMLDAERAGKILVHLHDEVRARLALEMDEQELAAAAQKLDLDDLVDLIQDLPAGNGRRLLQTMDVRKRQQLLSMLSYPEDSAGGLMNTDHLSVRADVRVGSVLRYLRLLEDLPDHTDKVMVVDRKNRYQGVLRLSRLVTSPPEMQVGEVMDADFKALDVTLTSNEVARRFEDLDILSAAVIDDEGVLLGRITVDDVIDIIREDSERAMMKLAGLNDEADMFAPVLTSARRRAVWLGINLVTAFLAAWVIGLFQGTLEQIVALAVLMPIVASMGGIAGSQTLTLVIRGLALGQVEGGNARLLLAKELGIGFLNGLVWAAVVAALAYVWFGSWQIGAIIGAAILLNLLCAASSGLLIPLLLRRFGIDPALAGSVILTTITDVVGFLSFLGLATLFLL</sequence>
<feature type="transmembrane region" description="Helical" evidence="8">
    <location>
        <begin position="406"/>
        <end position="432"/>
    </location>
</feature>
<feature type="transmembrane region" description="Helical" evidence="8">
    <location>
        <begin position="379"/>
        <end position="400"/>
    </location>
</feature>
<dbReference type="InterPro" id="IPR006667">
    <property type="entry name" value="SLC41_membr_dom"/>
</dbReference>
<dbReference type="InterPro" id="IPR036739">
    <property type="entry name" value="SLC41_membr_dom_sf"/>
</dbReference>
<feature type="transmembrane region" description="Helical" evidence="8">
    <location>
        <begin position="453"/>
        <end position="474"/>
    </location>
</feature>
<comment type="similarity">
    <text evidence="2">Belongs to the SLC41A transporter family.</text>
</comment>
<dbReference type="CDD" id="cd04606">
    <property type="entry name" value="CBS_pair_Mg_transporter"/>
    <property type="match status" value="1"/>
</dbReference>
<evidence type="ECO:0000256" key="3">
    <source>
        <dbReference type="ARBA" id="ARBA00022448"/>
    </source>
</evidence>
<organism evidence="10">
    <name type="scientific">marine sediment metagenome</name>
    <dbReference type="NCBI Taxonomy" id="412755"/>
    <lineage>
        <taxon>unclassified sequences</taxon>
        <taxon>metagenomes</taxon>
        <taxon>ecological metagenomes</taxon>
    </lineage>
</organism>
<dbReference type="Pfam" id="PF00571">
    <property type="entry name" value="CBS"/>
    <property type="match status" value="1"/>
</dbReference>
<feature type="domain" description="CBS" evidence="9">
    <location>
        <begin position="297"/>
        <end position="355"/>
    </location>
</feature>
<keyword evidence="3" id="KW-0813">Transport</keyword>
<dbReference type="NCBIfam" id="TIGR00400">
    <property type="entry name" value="mgtE"/>
    <property type="match status" value="1"/>
</dbReference>
<keyword evidence="5" id="KW-0460">Magnesium</keyword>
<evidence type="ECO:0000259" key="9">
    <source>
        <dbReference type="PROSITE" id="PS51371"/>
    </source>
</evidence>
<gene>
    <name evidence="10" type="ORF">LCGC14_0048990</name>
</gene>
<dbReference type="PANTHER" id="PTHR43773">
    <property type="entry name" value="MAGNESIUM TRANSPORTER MGTE"/>
    <property type="match status" value="1"/>
</dbReference>
<dbReference type="EMBL" id="LAZR01000010">
    <property type="protein sequence ID" value="KKO08204.1"/>
    <property type="molecule type" value="Genomic_DNA"/>
</dbReference>
<dbReference type="Pfam" id="PF01769">
    <property type="entry name" value="MgtE"/>
    <property type="match status" value="1"/>
</dbReference>
<dbReference type="GO" id="GO:0015095">
    <property type="term" value="F:magnesium ion transmembrane transporter activity"/>
    <property type="evidence" value="ECO:0007669"/>
    <property type="project" value="InterPro"/>
</dbReference>
<evidence type="ECO:0000256" key="1">
    <source>
        <dbReference type="ARBA" id="ARBA00004141"/>
    </source>
</evidence>
<feature type="transmembrane region" description="Helical" evidence="8">
    <location>
        <begin position="480"/>
        <end position="506"/>
    </location>
</feature>
<feature type="transmembrane region" description="Helical" evidence="8">
    <location>
        <begin position="518"/>
        <end position="541"/>
    </location>
</feature>
<dbReference type="AlphaFoldDB" id="A0A0F9YTQ4"/>
<dbReference type="InterPro" id="IPR006668">
    <property type="entry name" value="Mg_transptr_MgtE_intracell_dom"/>
</dbReference>
<reference evidence="10" key="1">
    <citation type="journal article" date="2015" name="Nature">
        <title>Complex archaea that bridge the gap between prokaryotes and eukaryotes.</title>
        <authorList>
            <person name="Spang A."/>
            <person name="Saw J.H."/>
            <person name="Jorgensen S.L."/>
            <person name="Zaremba-Niedzwiedzka K."/>
            <person name="Martijn J."/>
            <person name="Lind A.E."/>
            <person name="van Eijk R."/>
            <person name="Schleper C."/>
            <person name="Guy L."/>
            <person name="Ettema T.J."/>
        </authorList>
    </citation>
    <scope>NUCLEOTIDE SEQUENCE</scope>
</reference>
<keyword evidence="4 8" id="KW-0812">Transmembrane</keyword>
<dbReference type="Gene3D" id="1.25.60.10">
    <property type="entry name" value="MgtE N-terminal domain-like"/>
    <property type="match status" value="2"/>
</dbReference>
<comment type="subcellular location">
    <subcellularLocation>
        <location evidence="1">Membrane</location>
        <topology evidence="1">Multi-pass membrane protein</topology>
    </subcellularLocation>
</comment>
<dbReference type="SUPFAM" id="SSF54631">
    <property type="entry name" value="CBS-domain pair"/>
    <property type="match status" value="1"/>
</dbReference>
<dbReference type="PROSITE" id="PS51371">
    <property type="entry name" value="CBS"/>
    <property type="match status" value="1"/>
</dbReference>
<evidence type="ECO:0000256" key="8">
    <source>
        <dbReference type="SAM" id="Phobius"/>
    </source>
</evidence>
<name>A0A0F9YTQ4_9ZZZZ</name>
<dbReference type="PANTHER" id="PTHR43773:SF1">
    <property type="entry name" value="MAGNESIUM TRANSPORTER MGTE"/>
    <property type="match status" value="1"/>
</dbReference>
<protein>
    <recommendedName>
        <fullName evidence="9">CBS domain-containing protein</fullName>
    </recommendedName>
</protein>
<evidence type="ECO:0000256" key="7">
    <source>
        <dbReference type="ARBA" id="ARBA00023136"/>
    </source>
</evidence>
<dbReference type="Pfam" id="PF03448">
    <property type="entry name" value="MgtE_N"/>
    <property type="match status" value="2"/>
</dbReference>
<accession>A0A0F9YTQ4</accession>
<dbReference type="SUPFAM" id="SSF158791">
    <property type="entry name" value="MgtE N-terminal domain-like"/>
    <property type="match status" value="2"/>
</dbReference>
<dbReference type="Gene3D" id="1.10.357.20">
    <property type="entry name" value="SLC41 divalent cation transporters, integral membrane domain"/>
    <property type="match status" value="1"/>
</dbReference>